<name>A0A3T0N1F5_9RHOB</name>
<dbReference type="Proteomes" id="UP000283063">
    <property type="component" value="Chromosome"/>
</dbReference>
<gene>
    <name evidence="1" type="ORF">EBB79_08100</name>
</gene>
<sequence>MSAHAPSGAHEQEIWQFIQSRQVFTHADVDAFCAAGDWKRTNYLRSLARLNLVKLYQRKGNIRYYTAQDPASLSGDAALIDTSAMDAQWRSDKLGSKISAFHDTALPVQAWTPQTPEEKKLWSFVRQQLRFTRDLVLAQKIAPDNKTTLFLRSLENAGLLRSAGYDNGKPYYTAFSTLEIMNRAKDKRLSTEGRIWTAMRAANKFTVEDMLMTFAGFEGEFSEKGIRSYCSTLEKAGYLKDSRRGRTSAQSVRYHLVRDTGPLPPTIKRLPVVVDPNEGRVVYVQGEEVTWATS</sequence>
<accession>A0A3T0N1F5</accession>
<dbReference type="KEGG" id="sedi:EBB79_08100"/>
<evidence type="ECO:0000313" key="2">
    <source>
        <dbReference type="Proteomes" id="UP000283063"/>
    </source>
</evidence>
<keyword evidence="2" id="KW-1185">Reference proteome</keyword>
<evidence type="ECO:0000313" key="1">
    <source>
        <dbReference type="EMBL" id="AZV77858.1"/>
    </source>
</evidence>
<dbReference type="AlphaFoldDB" id="A0A3T0N1F5"/>
<reference evidence="1 2" key="1">
    <citation type="submission" date="2018-10" db="EMBL/GenBank/DDBJ databases">
        <title>Parasedimentitalea marina sp. nov., a psychrophilic bacterium isolated from deep seawater of the New Britain Trench.</title>
        <authorList>
            <person name="Cao J."/>
        </authorList>
    </citation>
    <scope>NUCLEOTIDE SEQUENCE [LARGE SCALE GENOMIC DNA]</scope>
    <source>
        <strain evidence="1 2">W43</strain>
    </source>
</reference>
<dbReference type="RefSeq" id="WP_127748418.1">
    <property type="nucleotide sequence ID" value="NZ_CP033219.1"/>
</dbReference>
<organism evidence="1 2">
    <name type="scientific">Parasedimentitalea marina</name>
    <dbReference type="NCBI Taxonomy" id="2483033"/>
    <lineage>
        <taxon>Bacteria</taxon>
        <taxon>Pseudomonadati</taxon>
        <taxon>Pseudomonadota</taxon>
        <taxon>Alphaproteobacteria</taxon>
        <taxon>Rhodobacterales</taxon>
        <taxon>Paracoccaceae</taxon>
        <taxon>Parasedimentitalea</taxon>
    </lineage>
</organism>
<dbReference type="OrthoDB" id="8080957at2"/>
<protein>
    <submittedName>
        <fullName evidence="1">Uncharacterized protein</fullName>
    </submittedName>
</protein>
<proteinExistence type="predicted"/>
<dbReference type="EMBL" id="CP033219">
    <property type="protein sequence ID" value="AZV77858.1"/>
    <property type="molecule type" value="Genomic_DNA"/>
</dbReference>